<dbReference type="AlphaFoldDB" id="A0A396RYW8"/>
<dbReference type="Proteomes" id="UP000266693">
    <property type="component" value="Unassembled WGS sequence"/>
</dbReference>
<dbReference type="InterPro" id="IPR040719">
    <property type="entry name" value="DUF5597"/>
</dbReference>
<accession>A0A396RYW8</accession>
<evidence type="ECO:0000313" key="6">
    <source>
        <dbReference type="EMBL" id="RHW18931.1"/>
    </source>
</evidence>
<feature type="domain" description="Glycoside hydrolase family 42 N-terminal" evidence="4">
    <location>
        <begin position="71"/>
        <end position="213"/>
    </location>
</feature>
<dbReference type="SUPFAM" id="SSF51445">
    <property type="entry name" value="(Trans)glycosidases"/>
    <property type="match status" value="1"/>
</dbReference>
<evidence type="ECO:0000256" key="3">
    <source>
        <dbReference type="SAM" id="SignalP"/>
    </source>
</evidence>
<dbReference type="Gene3D" id="3.20.20.80">
    <property type="entry name" value="Glycosidases"/>
    <property type="match status" value="1"/>
</dbReference>
<dbReference type="GO" id="GO:0009341">
    <property type="term" value="C:beta-galactosidase complex"/>
    <property type="evidence" value="ECO:0007669"/>
    <property type="project" value="InterPro"/>
</dbReference>
<sequence>MKLVQGLLVASLATMLPANGAAAADPVPQIVSRGGKHALMVDGAPWLALCAQVNNSSNYPSALPKVWPVVNKLQANTVQVPIAWEQIEPQEGRFDFSFVDTLIEQARANDKRLVLLWFATWKNTAPNYAPAWVKTDNERFPRLTTRDGKTSYALSPHHRATLEADKKAFVALMTHLKKVDPQNTVIMIQPENEVGTYGSVRDYSPVAQELFDGPVPEALRRRMNKQPGSWVKVFGKDADEYFHAWSIASYIEEIAKAGKAVKPLPMYVNAALRDPIKHQDPSTYASGGPTWNVMEVWQAAAPSIDFLSPDIYTRESKLYEAHLDRYARPDNPLFVAETGNDIAYARYIWSVLGRGGIGFCPFGMDATGYGNYPLGAKRVTDEVLEPFIQNYRIMAPMAREWAKLAFEKPVWGASKPDDGAAQAGRLGRWRIRVSYGEWQFGQTEWYPPGTPKPDFADEPIGGTLVAQLGPDEFLVTGNHARVSFALADPAPGESSLLVRVEEGHYKGGEWVFERVWNGDQTDYGLNFTDLPQVLRVKLGSYRGNAVTTVGEAAK</sequence>
<protein>
    <submittedName>
        <fullName evidence="6">Beta-galactosidase</fullName>
    </submittedName>
</protein>
<dbReference type="GO" id="GO:0004565">
    <property type="term" value="F:beta-galactosidase activity"/>
    <property type="evidence" value="ECO:0007669"/>
    <property type="project" value="InterPro"/>
</dbReference>
<keyword evidence="7" id="KW-1185">Reference proteome</keyword>
<evidence type="ECO:0000259" key="4">
    <source>
        <dbReference type="Pfam" id="PF02449"/>
    </source>
</evidence>
<keyword evidence="1" id="KW-0378">Hydrolase</keyword>
<keyword evidence="2" id="KW-0326">Glycosidase</keyword>
<feature type="chain" id="PRO_5017184117" evidence="3">
    <location>
        <begin position="24"/>
        <end position="554"/>
    </location>
</feature>
<comment type="caution">
    <text evidence="6">The sequence shown here is derived from an EMBL/GenBank/DDBJ whole genome shotgun (WGS) entry which is preliminary data.</text>
</comment>
<dbReference type="Gene3D" id="2.60.220.20">
    <property type="entry name" value="putative beta-Galactosidase from caulobacter crescentus"/>
    <property type="match status" value="1"/>
</dbReference>
<gene>
    <name evidence="6" type="ORF">D1610_01970</name>
</gene>
<organism evidence="6 7">
    <name type="scientific">Sphingomonas gilva</name>
    <dbReference type="NCBI Taxonomy" id="2305907"/>
    <lineage>
        <taxon>Bacteria</taxon>
        <taxon>Pseudomonadati</taxon>
        <taxon>Pseudomonadota</taxon>
        <taxon>Alphaproteobacteria</taxon>
        <taxon>Sphingomonadales</taxon>
        <taxon>Sphingomonadaceae</taxon>
        <taxon>Sphingomonas</taxon>
    </lineage>
</organism>
<proteinExistence type="predicted"/>
<dbReference type="Pfam" id="PF02449">
    <property type="entry name" value="Glyco_hydro_42"/>
    <property type="match status" value="1"/>
</dbReference>
<reference evidence="6 7" key="1">
    <citation type="submission" date="2018-08" db="EMBL/GenBank/DDBJ databases">
        <title>The multiple taxonomic identification of Sphingomonas gilva.</title>
        <authorList>
            <person name="Zhu D."/>
            <person name="Zheng S."/>
        </authorList>
    </citation>
    <scope>NUCLEOTIDE SEQUENCE [LARGE SCALE GENOMIC DNA]</scope>
    <source>
        <strain evidence="6 7">ZDH117</strain>
    </source>
</reference>
<dbReference type="InterPro" id="IPR017853">
    <property type="entry name" value="GH"/>
</dbReference>
<keyword evidence="3" id="KW-0732">Signal</keyword>
<dbReference type="FunFam" id="3.20.20.80:FF:000135">
    <property type="entry name" value="Beta-galactosidase, putative, bgl35A"/>
    <property type="match status" value="1"/>
</dbReference>
<dbReference type="InterPro" id="IPR013529">
    <property type="entry name" value="Glyco_hydro_42_N"/>
</dbReference>
<evidence type="ECO:0000256" key="1">
    <source>
        <dbReference type="ARBA" id="ARBA00022801"/>
    </source>
</evidence>
<name>A0A396RYW8_9SPHN</name>
<dbReference type="RefSeq" id="WP_118862439.1">
    <property type="nucleotide sequence ID" value="NZ_QWLV01000001.1"/>
</dbReference>
<feature type="domain" description="DUF5597" evidence="5">
    <location>
        <begin position="389"/>
        <end position="527"/>
    </location>
</feature>
<evidence type="ECO:0000259" key="5">
    <source>
        <dbReference type="Pfam" id="PF18120"/>
    </source>
</evidence>
<evidence type="ECO:0000313" key="7">
    <source>
        <dbReference type="Proteomes" id="UP000266693"/>
    </source>
</evidence>
<dbReference type="Pfam" id="PF18120">
    <property type="entry name" value="DUF5597"/>
    <property type="match status" value="1"/>
</dbReference>
<dbReference type="EMBL" id="QWLV01000001">
    <property type="protein sequence ID" value="RHW18931.1"/>
    <property type="molecule type" value="Genomic_DNA"/>
</dbReference>
<dbReference type="OrthoDB" id="9800974at2"/>
<dbReference type="GO" id="GO:0005975">
    <property type="term" value="P:carbohydrate metabolic process"/>
    <property type="evidence" value="ECO:0007669"/>
    <property type="project" value="InterPro"/>
</dbReference>
<evidence type="ECO:0000256" key="2">
    <source>
        <dbReference type="ARBA" id="ARBA00023295"/>
    </source>
</evidence>
<feature type="signal peptide" evidence="3">
    <location>
        <begin position="1"/>
        <end position="23"/>
    </location>
</feature>